<feature type="domain" description="BIG2" evidence="1">
    <location>
        <begin position="12"/>
        <end position="88"/>
    </location>
</feature>
<dbReference type="KEGG" id="cml:BN424_2134"/>
<protein>
    <submittedName>
        <fullName evidence="2">Bacterial Ig-like domain family protein</fullName>
    </submittedName>
</protein>
<gene>
    <name evidence="2" type="ORF">BN424_2134</name>
</gene>
<proteinExistence type="predicted"/>
<dbReference type="SUPFAM" id="SSF49373">
    <property type="entry name" value="Invasin/intimin cell-adhesion fragments"/>
    <property type="match status" value="1"/>
</dbReference>
<dbReference type="InterPro" id="IPR008964">
    <property type="entry name" value="Invasin/intimin_cell_adhesion"/>
</dbReference>
<dbReference type="eggNOG" id="COG5492">
    <property type="taxonomic scope" value="Bacteria"/>
</dbReference>
<accession>K8E4U9</accession>
<dbReference type="Proteomes" id="UP000000212">
    <property type="component" value="Chromosome"/>
</dbReference>
<dbReference type="Pfam" id="PF02368">
    <property type="entry name" value="Big_2"/>
    <property type="match status" value="1"/>
</dbReference>
<dbReference type="RefSeq" id="WP_015076724.1">
    <property type="nucleotide sequence ID" value="NC_019425.2"/>
</dbReference>
<organism evidence="2 3">
    <name type="scientific">Carnobacterium maltaromaticum LMA28</name>
    <dbReference type="NCBI Taxonomy" id="1234679"/>
    <lineage>
        <taxon>Bacteria</taxon>
        <taxon>Bacillati</taxon>
        <taxon>Bacillota</taxon>
        <taxon>Bacilli</taxon>
        <taxon>Lactobacillales</taxon>
        <taxon>Carnobacteriaceae</taxon>
        <taxon>Carnobacterium</taxon>
    </lineage>
</organism>
<reference evidence="3" key="1">
    <citation type="journal article" date="2013" name="Genome Announc.">
        <title>Complete Chromosome Sequence of Carnobacterium maltaromaticum LMA 28.</title>
        <authorList>
            <person name="Cailliez-Grimal C."/>
            <person name="Chaillou S."/>
            <person name="Anba-Mondoloni J."/>
            <person name="Loux V."/>
            <person name="Afzal M.I."/>
            <person name="Rahman A."/>
            <person name="Kergourlay G."/>
            <person name="Champomier-Verges M.C."/>
            <person name="Zagorec M."/>
            <person name="Dalgaard P."/>
            <person name="Leisner J.J."/>
            <person name="Prevost H."/>
            <person name="Revol-Junelles A.M."/>
            <person name="Borges F."/>
        </authorList>
    </citation>
    <scope>NUCLEOTIDE SEQUENCE</scope>
    <source>
        <strain evidence="3">LMA28</strain>
    </source>
</reference>
<evidence type="ECO:0000313" key="3">
    <source>
        <dbReference type="Proteomes" id="UP000000212"/>
    </source>
</evidence>
<evidence type="ECO:0000313" key="2">
    <source>
        <dbReference type="EMBL" id="CCO11575.2"/>
    </source>
</evidence>
<evidence type="ECO:0000259" key="1">
    <source>
        <dbReference type="SMART" id="SM00635"/>
    </source>
</evidence>
<dbReference type="HOGENOM" id="CLU_155181_0_0_9"/>
<name>K8E4U9_CARML</name>
<dbReference type="AlphaFoldDB" id="K8E4U9"/>
<dbReference type="SMART" id="SM00635">
    <property type="entry name" value="BID_2"/>
    <property type="match status" value="1"/>
</dbReference>
<dbReference type="EMBL" id="HE999757">
    <property type="protein sequence ID" value="CCO11575.2"/>
    <property type="molecule type" value="Genomic_DNA"/>
</dbReference>
<dbReference type="Gene3D" id="2.60.40.1080">
    <property type="match status" value="1"/>
</dbReference>
<dbReference type="STRING" id="1234679.BN424_2134"/>
<dbReference type="InterPro" id="IPR003343">
    <property type="entry name" value="Big_2"/>
</dbReference>
<sequence>MGYQKINYPVTKPSSVQVDKATNSIAVGGKATIIATVLPEGVNQEVTFVSANTSKVTVKATGEYTAIAEGSSVITVATKEDPTIKTTVTVTVTA</sequence>
<keyword evidence="3" id="KW-1185">Reference proteome</keyword>